<keyword evidence="3" id="KW-1185">Reference proteome</keyword>
<organism evidence="2 3">
    <name type="scientific">Glonium stellatum</name>
    <dbReference type="NCBI Taxonomy" id="574774"/>
    <lineage>
        <taxon>Eukaryota</taxon>
        <taxon>Fungi</taxon>
        <taxon>Dikarya</taxon>
        <taxon>Ascomycota</taxon>
        <taxon>Pezizomycotina</taxon>
        <taxon>Dothideomycetes</taxon>
        <taxon>Pleosporomycetidae</taxon>
        <taxon>Gloniales</taxon>
        <taxon>Gloniaceae</taxon>
        <taxon>Glonium</taxon>
    </lineage>
</organism>
<evidence type="ECO:0000313" key="3">
    <source>
        <dbReference type="Proteomes" id="UP000250140"/>
    </source>
</evidence>
<feature type="region of interest" description="Disordered" evidence="1">
    <location>
        <begin position="143"/>
        <end position="191"/>
    </location>
</feature>
<dbReference type="EMBL" id="KV750884">
    <property type="protein sequence ID" value="OCL02763.1"/>
    <property type="molecule type" value="Genomic_DNA"/>
</dbReference>
<dbReference type="AlphaFoldDB" id="A0A8E2JMN6"/>
<sequence length="246" mass="26976">MARRNQSIIYTSNSQHTSSPVTAPASSVTTAELSCGFMDFAPFEMDDRSERLGGCRADDVDAPGVDRGSQDPDLMPYISPRSSWKKTYQGEIIGDDTPNASIDSEGEDNESTCLKDTRAVKSILRGDDKESMKYSTNNLINGIPSAIEPGDFRQDSQSAKSTTGYTPLQSFSSQHQASKPPFSVRSLQNAQTTPRLSSENFVTVPLIEEQYELHRLPVSQIFAGQVQQKAKPGVLRRLRSIFGGCI</sequence>
<protein>
    <submittedName>
        <fullName evidence="2">Uncharacterized protein</fullName>
    </submittedName>
</protein>
<feature type="compositionally biased region" description="Polar residues" evidence="1">
    <location>
        <begin position="155"/>
        <end position="177"/>
    </location>
</feature>
<proteinExistence type="predicted"/>
<reference evidence="2 3" key="1">
    <citation type="journal article" date="2016" name="Nat. Commun.">
        <title>Ectomycorrhizal ecology is imprinted in the genome of the dominant symbiotic fungus Cenococcum geophilum.</title>
        <authorList>
            <consortium name="DOE Joint Genome Institute"/>
            <person name="Peter M."/>
            <person name="Kohler A."/>
            <person name="Ohm R.A."/>
            <person name="Kuo A."/>
            <person name="Krutzmann J."/>
            <person name="Morin E."/>
            <person name="Arend M."/>
            <person name="Barry K.W."/>
            <person name="Binder M."/>
            <person name="Choi C."/>
            <person name="Clum A."/>
            <person name="Copeland A."/>
            <person name="Grisel N."/>
            <person name="Haridas S."/>
            <person name="Kipfer T."/>
            <person name="LaButti K."/>
            <person name="Lindquist E."/>
            <person name="Lipzen A."/>
            <person name="Maire R."/>
            <person name="Meier B."/>
            <person name="Mihaltcheva S."/>
            <person name="Molinier V."/>
            <person name="Murat C."/>
            <person name="Poggeler S."/>
            <person name="Quandt C.A."/>
            <person name="Sperisen C."/>
            <person name="Tritt A."/>
            <person name="Tisserant E."/>
            <person name="Crous P.W."/>
            <person name="Henrissat B."/>
            <person name="Nehls U."/>
            <person name="Egli S."/>
            <person name="Spatafora J.W."/>
            <person name="Grigoriev I.V."/>
            <person name="Martin F.M."/>
        </authorList>
    </citation>
    <scope>NUCLEOTIDE SEQUENCE [LARGE SCALE GENOMIC DNA]</scope>
    <source>
        <strain evidence="2 3">CBS 207.34</strain>
    </source>
</reference>
<feature type="region of interest" description="Disordered" evidence="1">
    <location>
        <begin position="1"/>
        <end position="24"/>
    </location>
</feature>
<gene>
    <name evidence="2" type="ORF">AOQ84DRAFT_169825</name>
</gene>
<evidence type="ECO:0000256" key="1">
    <source>
        <dbReference type="SAM" id="MobiDB-lite"/>
    </source>
</evidence>
<name>A0A8E2JMN6_9PEZI</name>
<feature type="region of interest" description="Disordered" evidence="1">
    <location>
        <begin position="54"/>
        <end position="78"/>
    </location>
</feature>
<dbReference type="Proteomes" id="UP000250140">
    <property type="component" value="Unassembled WGS sequence"/>
</dbReference>
<accession>A0A8E2JMN6</accession>
<evidence type="ECO:0000313" key="2">
    <source>
        <dbReference type="EMBL" id="OCL02763.1"/>
    </source>
</evidence>